<feature type="region of interest" description="Disordered" evidence="1">
    <location>
        <begin position="155"/>
        <end position="182"/>
    </location>
</feature>
<dbReference type="EMBL" id="KN823151">
    <property type="protein sequence ID" value="KIO21047.1"/>
    <property type="molecule type" value="Genomic_DNA"/>
</dbReference>
<dbReference type="Proteomes" id="UP000054248">
    <property type="component" value="Unassembled WGS sequence"/>
</dbReference>
<feature type="compositionally biased region" description="Polar residues" evidence="1">
    <location>
        <begin position="202"/>
        <end position="216"/>
    </location>
</feature>
<proteinExistence type="predicted"/>
<reference evidence="2 3" key="1">
    <citation type="submission" date="2014-04" db="EMBL/GenBank/DDBJ databases">
        <authorList>
            <consortium name="DOE Joint Genome Institute"/>
            <person name="Kuo A."/>
            <person name="Girlanda M."/>
            <person name="Perotto S."/>
            <person name="Kohler A."/>
            <person name="Nagy L.G."/>
            <person name="Floudas D."/>
            <person name="Copeland A."/>
            <person name="Barry K.W."/>
            <person name="Cichocki N."/>
            <person name="Veneault-Fourrey C."/>
            <person name="LaButti K."/>
            <person name="Lindquist E.A."/>
            <person name="Lipzen A."/>
            <person name="Lundell T."/>
            <person name="Morin E."/>
            <person name="Murat C."/>
            <person name="Sun H."/>
            <person name="Tunlid A."/>
            <person name="Henrissat B."/>
            <person name="Grigoriev I.V."/>
            <person name="Hibbett D.S."/>
            <person name="Martin F."/>
            <person name="Nordberg H.P."/>
            <person name="Cantor M.N."/>
            <person name="Hua S.X."/>
        </authorList>
    </citation>
    <scope>NUCLEOTIDE SEQUENCE [LARGE SCALE GENOMIC DNA]</scope>
    <source>
        <strain evidence="2 3">MUT 4182</strain>
    </source>
</reference>
<accession>A0A0C3LHY3</accession>
<sequence>MSFVGCVTATSGPSFTANQIRRTSSIGLLGQNTQQQPATATTPSGVQQSPTQLPSKPGSGATTTASGNSKLEFAQSSTTSFGQLQPTAGVQKTTAESGPMPDAVFDNQAILSPKSSIHPTRWPSSSSLQQSSSLSSPNRADDFARRLSLDIPSYPQSTEVAASSQTPPLPSQSTTSYSQISSRPDKLWKHVLESKPKPLQREGSSQSDLSCATTEPASREPSPLLHEGRDPTLPVPVPRMPGLGYTLGRTEVERAPSPPTSPRSHALSMGLKERDFAYEDFPGKAEHQKAMAAMKAVRKGHQQIFIYRFHWHPSIPRDIAMKLSANPHSPPHRARRNSLITAPVPDTTYQLHPILTLPTVLGFPISHTQVQLLGRFELPAILLWYWERPILRTMVSLEITASEFWSLTVTGKAKRCLPPAAR</sequence>
<dbReference type="OrthoDB" id="10504089at2759"/>
<organism evidence="2 3">
    <name type="scientific">Tulasnella calospora MUT 4182</name>
    <dbReference type="NCBI Taxonomy" id="1051891"/>
    <lineage>
        <taxon>Eukaryota</taxon>
        <taxon>Fungi</taxon>
        <taxon>Dikarya</taxon>
        <taxon>Basidiomycota</taxon>
        <taxon>Agaricomycotina</taxon>
        <taxon>Agaricomycetes</taxon>
        <taxon>Cantharellales</taxon>
        <taxon>Tulasnellaceae</taxon>
        <taxon>Tulasnella</taxon>
    </lineage>
</organism>
<dbReference type="AlphaFoldDB" id="A0A0C3LHY3"/>
<evidence type="ECO:0000313" key="2">
    <source>
        <dbReference type="EMBL" id="KIO21047.1"/>
    </source>
</evidence>
<reference evidence="3" key="2">
    <citation type="submission" date="2015-01" db="EMBL/GenBank/DDBJ databases">
        <title>Evolutionary Origins and Diversification of the Mycorrhizal Mutualists.</title>
        <authorList>
            <consortium name="DOE Joint Genome Institute"/>
            <consortium name="Mycorrhizal Genomics Consortium"/>
            <person name="Kohler A."/>
            <person name="Kuo A."/>
            <person name="Nagy L.G."/>
            <person name="Floudas D."/>
            <person name="Copeland A."/>
            <person name="Barry K.W."/>
            <person name="Cichocki N."/>
            <person name="Veneault-Fourrey C."/>
            <person name="LaButti K."/>
            <person name="Lindquist E.A."/>
            <person name="Lipzen A."/>
            <person name="Lundell T."/>
            <person name="Morin E."/>
            <person name="Murat C."/>
            <person name="Riley R."/>
            <person name="Ohm R."/>
            <person name="Sun H."/>
            <person name="Tunlid A."/>
            <person name="Henrissat B."/>
            <person name="Grigoriev I.V."/>
            <person name="Hibbett D.S."/>
            <person name="Martin F."/>
        </authorList>
    </citation>
    <scope>NUCLEOTIDE SEQUENCE [LARGE SCALE GENOMIC DNA]</scope>
    <source>
        <strain evidence="3">MUT 4182</strain>
    </source>
</reference>
<evidence type="ECO:0000313" key="3">
    <source>
        <dbReference type="Proteomes" id="UP000054248"/>
    </source>
</evidence>
<evidence type="ECO:0000256" key="1">
    <source>
        <dbReference type="SAM" id="MobiDB-lite"/>
    </source>
</evidence>
<name>A0A0C3LHY3_9AGAM</name>
<feature type="compositionally biased region" description="Low complexity" evidence="1">
    <location>
        <begin position="163"/>
        <end position="182"/>
    </location>
</feature>
<feature type="region of interest" description="Disordered" evidence="1">
    <location>
        <begin position="195"/>
        <end position="245"/>
    </location>
</feature>
<feature type="compositionally biased region" description="Low complexity" evidence="1">
    <location>
        <begin position="31"/>
        <end position="43"/>
    </location>
</feature>
<protein>
    <submittedName>
        <fullName evidence="2">Uncharacterized protein</fullName>
    </submittedName>
</protein>
<feature type="region of interest" description="Disordered" evidence="1">
    <location>
        <begin position="31"/>
        <end position="139"/>
    </location>
</feature>
<feature type="compositionally biased region" description="Polar residues" evidence="1">
    <location>
        <begin position="109"/>
        <end position="118"/>
    </location>
</feature>
<dbReference type="HOGENOM" id="CLU_650841_0_0_1"/>
<feature type="compositionally biased region" description="Polar residues" evidence="1">
    <location>
        <begin position="44"/>
        <end position="96"/>
    </location>
</feature>
<keyword evidence="3" id="KW-1185">Reference proteome</keyword>
<gene>
    <name evidence="2" type="ORF">M407DRAFT_29311</name>
</gene>
<feature type="compositionally biased region" description="Low complexity" evidence="1">
    <location>
        <begin position="124"/>
        <end position="136"/>
    </location>
</feature>